<accession>A0A0D5Y0A0</accession>
<keyword evidence="1" id="KW-0732">Signal</keyword>
<reference evidence="2 3" key="1">
    <citation type="journal article" date="2015" name="Mol. Plant Microbe Interact.">
        <title>Comparative Genomic Analysis of Pseudomonas chlororaphis PCL1606 Reveals New Insight into Antifungal Compounds Involved in Biocontrol.</title>
        <authorList>
            <person name="Calderon C.E."/>
            <person name="Ramos C."/>
            <person name="de Vicente A."/>
            <person name="Cazorla F.M."/>
        </authorList>
    </citation>
    <scope>NUCLEOTIDE SEQUENCE [LARGE SCALE GENOMIC DNA]</scope>
    <source>
        <strain evidence="2 3">PCL1606</strain>
    </source>
</reference>
<sequence>MFERLGRLACCLAMLVSPFTLAVCQQVGPSSITPSVAEVPIGGGGMLSSAWHQATFHVTCSVSVSNGSYTNEMLASGVFAGSSITFEGKSYRLYKTNNADVMYFGDIAGSDNIPRPFGTSYVHGMTASYGKLDYPVTVRVRYYSPSASMKPGQYSIAANTLVNGRLKYGSTVLPAEGTWSMSASSFNFGVKGATCTLSLPSAVVLKKIMVGDLPAVDSVAAAGSFQLTINCGANTIAYNLNARFIDVLDPGNSSTSANFTTYGPTASGYGLQFLNAGRLITLGPSGDNPLGNTPGGAYVLNKMIDVRYVRTDKKTAPGKGATALTILLEHQ</sequence>
<dbReference type="Proteomes" id="UP000032748">
    <property type="component" value="Chromosome"/>
</dbReference>
<evidence type="ECO:0000313" key="2">
    <source>
        <dbReference type="EMBL" id="AKA24399.1"/>
    </source>
</evidence>
<dbReference type="AlphaFoldDB" id="A0A0D5Y0A0"/>
<dbReference type="GO" id="GO:0009289">
    <property type="term" value="C:pilus"/>
    <property type="evidence" value="ECO:0007669"/>
    <property type="project" value="InterPro"/>
</dbReference>
<dbReference type="EMBL" id="CP011110">
    <property type="protein sequence ID" value="AKA24399.1"/>
    <property type="molecule type" value="Genomic_DNA"/>
</dbReference>
<dbReference type="SUPFAM" id="SSF49401">
    <property type="entry name" value="Bacterial adhesins"/>
    <property type="match status" value="1"/>
</dbReference>
<evidence type="ECO:0000313" key="3">
    <source>
        <dbReference type="Proteomes" id="UP000032748"/>
    </source>
</evidence>
<name>A0A0D5Y0A0_9PSED</name>
<dbReference type="KEGG" id="pcz:PCL1606_29480"/>
<dbReference type="InterPro" id="IPR008966">
    <property type="entry name" value="Adhesion_dom_sf"/>
</dbReference>
<evidence type="ECO:0000256" key="1">
    <source>
        <dbReference type="SAM" id="SignalP"/>
    </source>
</evidence>
<evidence type="ECO:0008006" key="4">
    <source>
        <dbReference type="Google" id="ProtNLM"/>
    </source>
</evidence>
<gene>
    <name evidence="2" type="ORF">PCL1606_29480</name>
</gene>
<dbReference type="PATRIC" id="fig|587753.10.peg.2938"/>
<feature type="chain" id="PRO_5002299510" description="Fimbrial protein" evidence="1">
    <location>
        <begin position="23"/>
        <end position="331"/>
    </location>
</feature>
<dbReference type="InterPro" id="IPR036937">
    <property type="entry name" value="Adhesion_dom_fimbrial_sf"/>
</dbReference>
<dbReference type="Gene3D" id="2.60.40.1090">
    <property type="entry name" value="Fimbrial-type adhesion domain"/>
    <property type="match status" value="1"/>
</dbReference>
<protein>
    <recommendedName>
        <fullName evidence="4">Fimbrial protein</fullName>
    </recommendedName>
</protein>
<proteinExistence type="predicted"/>
<dbReference type="GO" id="GO:0007155">
    <property type="term" value="P:cell adhesion"/>
    <property type="evidence" value="ECO:0007669"/>
    <property type="project" value="InterPro"/>
</dbReference>
<organism evidence="2 3">
    <name type="scientific">Pseudomonas chlororaphis</name>
    <dbReference type="NCBI Taxonomy" id="587753"/>
    <lineage>
        <taxon>Bacteria</taxon>
        <taxon>Pseudomonadati</taxon>
        <taxon>Pseudomonadota</taxon>
        <taxon>Gammaproteobacteria</taxon>
        <taxon>Pseudomonadales</taxon>
        <taxon>Pseudomonadaceae</taxon>
        <taxon>Pseudomonas</taxon>
    </lineage>
</organism>
<feature type="signal peptide" evidence="1">
    <location>
        <begin position="1"/>
        <end position="22"/>
    </location>
</feature>